<evidence type="ECO:0000313" key="5">
    <source>
        <dbReference type="Proteomes" id="UP001501475"/>
    </source>
</evidence>
<dbReference type="EMBL" id="BAAAPN010000010">
    <property type="protein sequence ID" value="GAA1746253.1"/>
    <property type="molecule type" value="Genomic_DNA"/>
</dbReference>
<feature type="transmembrane region" description="Helical" evidence="2">
    <location>
        <begin position="127"/>
        <end position="147"/>
    </location>
</feature>
<feature type="transmembrane region" description="Helical" evidence="2">
    <location>
        <begin position="300"/>
        <end position="322"/>
    </location>
</feature>
<comment type="caution">
    <text evidence="4">The sequence shown here is derived from an EMBL/GenBank/DDBJ whole genome shotgun (WGS) entry which is preliminary data.</text>
</comment>
<keyword evidence="2" id="KW-1133">Transmembrane helix</keyword>
<dbReference type="RefSeq" id="WP_344061228.1">
    <property type="nucleotide sequence ID" value="NZ_BAAAPN010000010.1"/>
</dbReference>
<reference evidence="5" key="1">
    <citation type="journal article" date="2019" name="Int. J. Syst. Evol. Microbiol.">
        <title>The Global Catalogue of Microorganisms (GCM) 10K type strain sequencing project: providing services to taxonomists for standard genome sequencing and annotation.</title>
        <authorList>
            <consortium name="The Broad Institute Genomics Platform"/>
            <consortium name="The Broad Institute Genome Sequencing Center for Infectious Disease"/>
            <person name="Wu L."/>
            <person name="Ma J."/>
        </authorList>
    </citation>
    <scope>NUCLEOTIDE SEQUENCE [LARGE SCALE GENOMIC DNA]</scope>
    <source>
        <strain evidence="5">JCM 15591</strain>
    </source>
</reference>
<organism evidence="4 5">
    <name type="scientific">Nostocoides vanveenii</name>
    <dbReference type="NCBI Taxonomy" id="330835"/>
    <lineage>
        <taxon>Bacteria</taxon>
        <taxon>Bacillati</taxon>
        <taxon>Actinomycetota</taxon>
        <taxon>Actinomycetes</taxon>
        <taxon>Micrococcales</taxon>
        <taxon>Intrasporangiaceae</taxon>
        <taxon>Nostocoides</taxon>
    </lineage>
</organism>
<feature type="compositionally biased region" description="Low complexity" evidence="1">
    <location>
        <begin position="452"/>
        <end position="462"/>
    </location>
</feature>
<keyword evidence="2" id="KW-0812">Transmembrane</keyword>
<accession>A0ABP4W6B6</accession>
<dbReference type="Proteomes" id="UP001501475">
    <property type="component" value="Unassembled WGS sequence"/>
</dbReference>
<gene>
    <name evidence="4" type="ORF">GCM10009810_03500</name>
</gene>
<feature type="transmembrane region" description="Helical" evidence="2">
    <location>
        <begin position="159"/>
        <end position="181"/>
    </location>
</feature>
<feature type="region of interest" description="Disordered" evidence="1">
    <location>
        <begin position="452"/>
        <end position="645"/>
    </location>
</feature>
<keyword evidence="5" id="KW-1185">Reference proteome</keyword>
<feature type="transmembrane region" description="Helical" evidence="2">
    <location>
        <begin position="395"/>
        <end position="412"/>
    </location>
</feature>
<evidence type="ECO:0000256" key="3">
    <source>
        <dbReference type="SAM" id="SignalP"/>
    </source>
</evidence>
<proteinExistence type="predicted"/>
<feature type="transmembrane region" description="Helical" evidence="2">
    <location>
        <begin position="85"/>
        <end position="106"/>
    </location>
</feature>
<evidence type="ECO:0000256" key="2">
    <source>
        <dbReference type="SAM" id="Phobius"/>
    </source>
</evidence>
<evidence type="ECO:0000256" key="1">
    <source>
        <dbReference type="SAM" id="MobiDB-lite"/>
    </source>
</evidence>
<feature type="compositionally biased region" description="Polar residues" evidence="1">
    <location>
        <begin position="514"/>
        <end position="529"/>
    </location>
</feature>
<feature type="signal peptide" evidence="3">
    <location>
        <begin position="1"/>
        <end position="24"/>
    </location>
</feature>
<name>A0ABP4W6B6_9MICO</name>
<sequence length="645" mass="66215">MRRRWSVTAATAGFYAVGSAPAWAGATAAPTDPDGLGGLFAIPNLAGGAGQTLFEATATEDYRIYSDLGLSDITEKTAAVIYEGALALAMALVKLAIGLTWWLNALTSRDTGVAELGTNLQAVAADLNTWLLPTALGVGVVVAYGIARAGRDAFSQVLWTLGLGVGAVAMAVSGPAILSGVDQARQLLARTVTGIGTSSVSDQGMPFEWPGASLNTGDPTRDLARGSGDAVWRSFAAVPWCQVQFGSQAACRAYAPTWLTLTTDDERKDYLESTITEAEGGSSDAATVRYVRGYDPASRIAVALFSVVTSIAAVVVIGGLALLALMPWVTALLLMSLMTVFLCLLAVPGRLRRIGLDFLNLIGGLILLSALTTAILSGAELAIVAATSLAATQGWLPVAIMLTAIMFAAWHARSILERVLFVSEAGGGRMGAIGLALGITAMRRLLRGTRGALRTRSGGSAATSQSVGGGGRRGGRGGSSGGGGAPAGSGGGSGGSGGAPGRRRQAFYPKRSAVPSSGQPVRPSLNGTALSGRGALAPSGAQQNGTRELRPASASSGSPGTRSGPLIRPGSASPREQIRWERGHSTQRRQAPSAHAIRYTLPPPVQSAPRPGTLPRRAAPREITRTAPHARRVDGSRARSTRQPG</sequence>
<protein>
    <submittedName>
        <fullName evidence="4">Uncharacterized protein</fullName>
    </submittedName>
</protein>
<feature type="transmembrane region" description="Helical" evidence="2">
    <location>
        <begin position="328"/>
        <end position="347"/>
    </location>
</feature>
<feature type="transmembrane region" description="Helical" evidence="2">
    <location>
        <begin position="359"/>
        <end position="383"/>
    </location>
</feature>
<feature type="compositionally biased region" description="Gly residues" evidence="1">
    <location>
        <begin position="467"/>
        <end position="500"/>
    </location>
</feature>
<evidence type="ECO:0000313" key="4">
    <source>
        <dbReference type="EMBL" id="GAA1746253.1"/>
    </source>
</evidence>
<feature type="chain" id="PRO_5045635538" evidence="3">
    <location>
        <begin position="25"/>
        <end position="645"/>
    </location>
</feature>
<keyword evidence="3" id="KW-0732">Signal</keyword>
<keyword evidence="2" id="KW-0472">Membrane</keyword>